<evidence type="ECO:0000256" key="1">
    <source>
        <dbReference type="ARBA" id="ARBA00005964"/>
    </source>
</evidence>
<dbReference type="Pfam" id="PF00135">
    <property type="entry name" value="COesterase"/>
    <property type="match status" value="2"/>
</dbReference>
<accession>A0A7R9QZ38</accession>
<proteinExistence type="inferred from homology"/>
<dbReference type="PANTHER" id="PTHR43918:SF4">
    <property type="entry name" value="CARBOXYLIC ESTER HYDROLASE"/>
    <property type="match status" value="1"/>
</dbReference>
<evidence type="ECO:0000256" key="2">
    <source>
        <dbReference type="ARBA" id="ARBA00022487"/>
    </source>
</evidence>
<gene>
    <name evidence="7" type="ORF">ONB1V03_LOCUS19156</name>
</gene>
<dbReference type="PANTHER" id="PTHR43918">
    <property type="entry name" value="ACETYLCHOLINESTERASE"/>
    <property type="match status" value="1"/>
</dbReference>
<feature type="domain" description="Carboxylesterase type B" evidence="6">
    <location>
        <begin position="152"/>
        <end position="236"/>
    </location>
</feature>
<dbReference type="GO" id="GO:0019695">
    <property type="term" value="P:choline metabolic process"/>
    <property type="evidence" value="ECO:0007669"/>
    <property type="project" value="TreeGrafter"/>
</dbReference>
<evidence type="ECO:0000313" key="7">
    <source>
        <dbReference type="EMBL" id="CAD7662596.1"/>
    </source>
</evidence>
<keyword evidence="3 5" id="KW-0378">Hydrolase</keyword>
<dbReference type="GO" id="GO:0005886">
    <property type="term" value="C:plasma membrane"/>
    <property type="evidence" value="ECO:0007669"/>
    <property type="project" value="TreeGrafter"/>
</dbReference>
<feature type="non-terminal residue" evidence="7">
    <location>
        <position position="262"/>
    </location>
</feature>
<feature type="domain" description="Carboxylesterase type B" evidence="6">
    <location>
        <begin position="1"/>
        <end position="113"/>
    </location>
</feature>
<dbReference type="InterPro" id="IPR002018">
    <property type="entry name" value="CarbesteraseB"/>
</dbReference>
<dbReference type="OrthoDB" id="10063497at2759"/>
<dbReference type="GO" id="GO:0006581">
    <property type="term" value="P:acetylcholine catabolic process"/>
    <property type="evidence" value="ECO:0007669"/>
    <property type="project" value="TreeGrafter"/>
</dbReference>
<dbReference type="InterPro" id="IPR019826">
    <property type="entry name" value="Carboxylesterase_B_AS"/>
</dbReference>
<evidence type="ECO:0000313" key="8">
    <source>
        <dbReference type="Proteomes" id="UP000728032"/>
    </source>
</evidence>
<dbReference type="EMBL" id="OC943285">
    <property type="protein sequence ID" value="CAD7662596.1"/>
    <property type="molecule type" value="Genomic_DNA"/>
</dbReference>
<dbReference type="InterPro" id="IPR050654">
    <property type="entry name" value="AChE-related_enzymes"/>
</dbReference>
<name>A0A7R9QZ38_9ACAR</name>
<dbReference type="Gene3D" id="3.40.50.1820">
    <property type="entry name" value="alpha/beta hydrolase"/>
    <property type="match status" value="2"/>
</dbReference>
<evidence type="ECO:0000259" key="6">
    <source>
        <dbReference type="Pfam" id="PF00135"/>
    </source>
</evidence>
<dbReference type="PROSITE" id="PS00122">
    <property type="entry name" value="CARBOXYLESTERASE_B_1"/>
    <property type="match status" value="1"/>
</dbReference>
<dbReference type="InterPro" id="IPR029058">
    <property type="entry name" value="AB_hydrolase_fold"/>
</dbReference>
<dbReference type="AlphaFoldDB" id="A0A7R9QZ38"/>
<dbReference type="GO" id="GO:0003990">
    <property type="term" value="F:acetylcholinesterase activity"/>
    <property type="evidence" value="ECO:0007669"/>
    <property type="project" value="TreeGrafter"/>
</dbReference>
<organism evidence="7">
    <name type="scientific">Oppiella nova</name>
    <dbReference type="NCBI Taxonomy" id="334625"/>
    <lineage>
        <taxon>Eukaryota</taxon>
        <taxon>Metazoa</taxon>
        <taxon>Ecdysozoa</taxon>
        <taxon>Arthropoda</taxon>
        <taxon>Chelicerata</taxon>
        <taxon>Arachnida</taxon>
        <taxon>Acari</taxon>
        <taxon>Acariformes</taxon>
        <taxon>Sarcoptiformes</taxon>
        <taxon>Oribatida</taxon>
        <taxon>Brachypylina</taxon>
        <taxon>Oppioidea</taxon>
        <taxon>Oppiidae</taxon>
        <taxon>Oppiella</taxon>
    </lineage>
</organism>
<dbReference type="Proteomes" id="UP000728032">
    <property type="component" value="Unassembled WGS sequence"/>
</dbReference>
<dbReference type="EMBL" id="CAJPVJ010028460">
    <property type="protein sequence ID" value="CAG2179732.1"/>
    <property type="molecule type" value="Genomic_DNA"/>
</dbReference>
<evidence type="ECO:0000256" key="5">
    <source>
        <dbReference type="RuleBase" id="RU361235"/>
    </source>
</evidence>
<reference evidence="7" key="1">
    <citation type="submission" date="2020-11" db="EMBL/GenBank/DDBJ databases">
        <authorList>
            <person name="Tran Van P."/>
        </authorList>
    </citation>
    <scope>NUCLEOTIDE SEQUENCE</scope>
</reference>
<keyword evidence="8" id="KW-1185">Reference proteome</keyword>
<evidence type="ECO:0000256" key="4">
    <source>
        <dbReference type="ARBA" id="ARBA00023180"/>
    </source>
</evidence>
<dbReference type="EC" id="3.1.1.-" evidence="5"/>
<evidence type="ECO:0000256" key="3">
    <source>
        <dbReference type="ARBA" id="ARBA00022801"/>
    </source>
</evidence>
<keyword evidence="4" id="KW-0325">Glycoprotein</keyword>
<dbReference type="GO" id="GO:0005615">
    <property type="term" value="C:extracellular space"/>
    <property type="evidence" value="ECO:0007669"/>
    <property type="project" value="TreeGrafter"/>
</dbReference>
<comment type="similarity">
    <text evidence="1 5">Belongs to the type-B carboxylesterase/lipase family.</text>
</comment>
<dbReference type="SUPFAM" id="SSF53474">
    <property type="entry name" value="alpha/beta-Hydrolases"/>
    <property type="match status" value="1"/>
</dbReference>
<keyword evidence="2" id="KW-0719">Serine esterase</keyword>
<sequence length="262" mass="29616">VRDNIHAFGGDKDQITIFGESAGSWSTSLHILSPLSRGLFKRAIMESGAQLYYKERPILNASEALSQAKEMAKHFNCSEDQWLQCLIQLSAEDINNYPKISAFPVEGTEFLPVKAQTAFRDGLYNQGLLLKDFTDLVQQSDALQQQSNSLLNLTYQSKNAVHTGCMEETMGICHGSDVEFVFGSPIVWRNTNTLLDMKFSLEIMQMWTQFAKTGVPSSDWPTFIDNANNTIRIKNLNPNTTTPVMYNPFDTTCDGIWEHYYE</sequence>
<protein>
    <recommendedName>
        <fullName evidence="5">Carboxylic ester hydrolase</fullName>
        <ecNumber evidence="5">3.1.1.-</ecNumber>
    </recommendedName>
</protein>